<dbReference type="EMBL" id="OZ004260">
    <property type="protein sequence ID" value="CAK7921436.1"/>
    <property type="molecule type" value="Genomic_DNA"/>
</dbReference>
<sequence length="172" mass="19621">MSGKEDKTTAEIAETKTIIENPYTEEKINITNDTNLEAQPEPATCLRIQPRSKFLLIYTIVQTSIGPIMSFRTVPIGEKRYFEALLLTIFVLFIPFVPFSWVYLNGINLTVRPICYYLGAAALFGGIRGNFSGQIYSYLKEKDDFSWVNITICVMITIISYGLVFKFSRRCN</sequence>
<accession>A0ABP0EP64</accession>
<gene>
    <name evidence="2" type="ORF">CAAN4_H14268</name>
</gene>
<name>A0ABP0EP64_9ASCO</name>
<feature type="transmembrane region" description="Helical" evidence="1">
    <location>
        <begin position="54"/>
        <end position="72"/>
    </location>
</feature>
<protein>
    <submittedName>
        <fullName evidence="2">Uncharacterized protein</fullName>
    </submittedName>
</protein>
<feature type="transmembrane region" description="Helical" evidence="1">
    <location>
        <begin position="145"/>
        <end position="165"/>
    </location>
</feature>
<keyword evidence="3" id="KW-1185">Reference proteome</keyword>
<evidence type="ECO:0000256" key="1">
    <source>
        <dbReference type="SAM" id="Phobius"/>
    </source>
</evidence>
<keyword evidence="1" id="KW-1133">Transmembrane helix</keyword>
<evidence type="ECO:0000313" key="2">
    <source>
        <dbReference type="EMBL" id="CAK7921436.1"/>
    </source>
</evidence>
<organism evidence="2 3">
    <name type="scientific">[Candida] anglica</name>
    <dbReference type="NCBI Taxonomy" id="148631"/>
    <lineage>
        <taxon>Eukaryota</taxon>
        <taxon>Fungi</taxon>
        <taxon>Dikarya</taxon>
        <taxon>Ascomycota</taxon>
        <taxon>Saccharomycotina</taxon>
        <taxon>Pichiomycetes</taxon>
        <taxon>Debaryomycetaceae</taxon>
        <taxon>Kurtzmaniella</taxon>
    </lineage>
</organism>
<feature type="transmembrane region" description="Helical" evidence="1">
    <location>
        <begin position="84"/>
        <end position="104"/>
    </location>
</feature>
<feature type="transmembrane region" description="Helical" evidence="1">
    <location>
        <begin position="116"/>
        <end position="139"/>
    </location>
</feature>
<keyword evidence="1" id="KW-0812">Transmembrane</keyword>
<keyword evidence="1" id="KW-0472">Membrane</keyword>
<reference evidence="2 3" key="1">
    <citation type="submission" date="2024-01" db="EMBL/GenBank/DDBJ databases">
        <authorList>
            <consortium name="Genoscope - CEA"/>
            <person name="William W."/>
        </authorList>
    </citation>
    <scope>NUCLEOTIDE SEQUENCE [LARGE SCALE GENOMIC DNA]</scope>
    <source>
        <strain evidence="2 3">29B2s-10</strain>
    </source>
</reference>
<proteinExistence type="predicted"/>
<evidence type="ECO:0000313" key="3">
    <source>
        <dbReference type="Proteomes" id="UP001497600"/>
    </source>
</evidence>
<dbReference type="Proteomes" id="UP001497600">
    <property type="component" value="Chromosome H"/>
</dbReference>